<dbReference type="Pfam" id="PF06803">
    <property type="entry name" value="DUF1232"/>
    <property type="match status" value="1"/>
</dbReference>
<dbReference type="Proteomes" id="UP000472521">
    <property type="component" value="Unassembled WGS sequence"/>
</dbReference>
<dbReference type="EMBL" id="SWND01000004">
    <property type="protein sequence ID" value="NFF01690.1"/>
    <property type="molecule type" value="Genomic_DNA"/>
</dbReference>
<name>A0A6B4K7W2_CLOBO</name>
<dbReference type="GO" id="GO:0003677">
    <property type="term" value="F:DNA binding"/>
    <property type="evidence" value="ECO:0007669"/>
    <property type="project" value="InterPro"/>
</dbReference>
<accession>A0A6B4K7W2</accession>
<comment type="caution">
    <text evidence="5">The sequence shown here is derived from an EMBL/GenBank/DDBJ whole genome shotgun (WGS) entry which is preliminary data.</text>
</comment>
<evidence type="ECO:0000256" key="3">
    <source>
        <dbReference type="ARBA" id="ARBA00022989"/>
    </source>
</evidence>
<evidence type="ECO:0000256" key="2">
    <source>
        <dbReference type="ARBA" id="ARBA00022692"/>
    </source>
</evidence>
<comment type="subcellular location">
    <subcellularLocation>
        <location evidence="1">Endomembrane system</location>
        <topology evidence="1">Multi-pass membrane protein</topology>
    </subcellularLocation>
</comment>
<sequence>MNTKHTSTNTDYITSEPDLGTLLKTYMAQNSMSIRQLSKLSGISSATISRIINEKQDANLQHLQAFSKYLNIPMDKLLLSIGIELVPCDYMFLLDTLQDMVKDFNININIYTITMEISEELDKYEQYAKTDEGKKVIYDNFTSKMSSTNGVGSLIDKLNRLYKKFCSEDIDADKQAIIGSGLLYFLLSTDVIPDYLFPIGYLDDAIAVNIVMKRLSKID</sequence>
<dbReference type="Pfam" id="PF01381">
    <property type="entry name" value="HTH_3"/>
    <property type="match status" value="1"/>
</dbReference>
<evidence type="ECO:0000256" key="1">
    <source>
        <dbReference type="ARBA" id="ARBA00004127"/>
    </source>
</evidence>
<dbReference type="SMART" id="SM00530">
    <property type="entry name" value="HTH_XRE"/>
    <property type="match status" value="1"/>
</dbReference>
<dbReference type="GO" id="GO:0012505">
    <property type="term" value="C:endomembrane system"/>
    <property type="evidence" value="ECO:0007669"/>
    <property type="project" value="UniProtKB-SubCell"/>
</dbReference>
<evidence type="ECO:0000313" key="6">
    <source>
        <dbReference type="Proteomes" id="UP000472521"/>
    </source>
</evidence>
<protein>
    <submittedName>
        <fullName evidence="5">Helix-turn-helix domain-containing protein</fullName>
    </submittedName>
</protein>
<reference evidence="5 6" key="1">
    <citation type="submission" date="2019-04" db="EMBL/GenBank/DDBJ databases">
        <title>Genome sequencing of Clostridium botulinum Groups I-IV and Clostridium butyricum.</title>
        <authorList>
            <person name="Brunt J."/>
            <person name="Van Vliet A.H.M."/>
            <person name="Stringer S.C."/>
            <person name="Carter A.T."/>
            <person name="Peck M.W."/>
        </authorList>
    </citation>
    <scope>NUCLEOTIDE SEQUENCE [LARGE SCALE GENOMIC DNA]</scope>
    <source>
        <strain evidence="5 6">IFR 18/054</strain>
    </source>
</reference>
<gene>
    <name evidence="5" type="ORF">FCV25_07865</name>
</gene>
<dbReference type="InterPro" id="IPR001387">
    <property type="entry name" value="Cro/C1-type_HTH"/>
</dbReference>
<keyword evidence="2" id="KW-0812">Transmembrane</keyword>
<dbReference type="InterPro" id="IPR010652">
    <property type="entry name" value="DUF1232"/>
</dbReference>
<dbReference type="InterPro" id="IPR010982">
    <property type="entry name" value="Lambda_DNA-bd_dom_sf"/>
</dbReference>
<keyword evidence="3" id="KW-1133">Transmembrane helix</keyword>
<dbReference type="PROSITE" id="PS50943">
    <property type="entry name" value="HTH_CROC1"/>
    <property type="match status" value="1"/>
</dbReference>
<dbReference type="Gene3D" id="1.10.260.40">
    <property type="entry name" value="lambda repressor-like DNA-binding domains"/>
    <property type="match status" value="1"/>
</dbReference>
<proteinExistence type="predicted"/>
<keyword evidence="4" id="KW-0472">Membrane</keyword>
<organism evidence="5 6">
    <name type="scientific">Clostridium botulinum</name>
    <dbReference type="NCBI Taxonomy" id="1491"/>
    <lineage>
        <taxon>Bacteria</taxon>
        <taxon>Bacillati</taxon>
        <taxon>Bacillota</taxon>
        <taxon>Clostridia</taxon>
        <taxon>Eubacteriales</taxon>
        <taxon>Clostridiaceae</taxon>
        <taxon>Clostridium</taxon>
    </lineage>
</organism>
<evidence type="ECO:0000256" key="4">
    <source>
        <dbReference type="ARBA" id="ARBA00023136"/>
    </source>
</evidence>
<dbReference type="SUPFAM" id="SSF47413">
    <property type="entry name" value="lambda repressor-like DNA-binding domains"/>
    <property type="match status" value="1"/>
</dbReference>
<dbReference type="AlphaFoldDB" id="A0A6B4K7W2"/>
<dbReference type="CDD" id="cd00093">
    <property type="entry name" value="HTH_XRE"/>
    <property type="match status" value="1"/>
</dbReference>
<evidence type="ECO:0000313" key="5">
    <source>
        <dbReference type="EMBL" id="NFF01690.1"/>
    </source>
</evidence>